<dbReference type="STRING" id="285676.GA0070561_3252"/>
<evidence type="ECO:0000259" key="5">
    <source>
        <dbReference type="Pfam" id="PF04542"/>
    </source>
</evidence>
<dbReference type="InterPro" id="IPR039425">
    <property type="entry name" value="RNA_pol_sigma-70-like"/>
</dbReference>
<dbReference type="GO" id="GO:0016987">
    <property type="term" value="F:sigma factor activity"/>
    <property type="evidence" value="ECO:0007669"/>
    <property type="project" value="UniProtKB-KW"/>
</dbReference>
<keyword evidence="3" id="KW-0238">DNA-binding</keyword>
<evidence type="ECO:0000256" key="2">
    <source>
        <dbReference type="ARBA" id="ARBA00023082"/>
    </source>
</evidence>
<dbReference type="InterPro" id="IPR013325">
    <property type="entry name" value="RNA_pol_sigma_r2"/>
</dbReference>
<dbReference type="RefSeq" id="WP_091400702.1">
    <property type="nucleotide sequence ID" value="NZ_FMCR01000003.1"/>
</dbReference>
<protein>
    <submittedName>
        <fullName evidence="6">Sigma-70 region 2</fullName>
    </submittedName>
</protein>
<evidence type="ECO:0000313" key="7">
    <source>
        <dbReference type="Proteomes" id="UP000198864"/>
    </source>
</evidence>
<name>A0A1C4XB21_9ACTN</name>
<dbReference type="AlphaFoldDB" id="A0A1C4XB21"/>
<dbReference type="Pfam" id="PF04542">
    <property type="entry name" value="Sigma70_r2"/>
    <property type="match status" value="1"/>
</dbReference>
<keyword evidence="1" id="KW-0805">Transcription regulation</keyword>
<dbReference type="PANTHER" id="PTHR43133:SF50">
    <property type="entry name" value="ECF RNA POLYMERASE SIGMA FACTOR SIGM"/>
    <property type="match status" value="1"/>
</dbReference>
<proteinExistence type="predicted"/>
<keyword evidence="4" id="KW-0804">Transcription</keyword>
<evidence type="ECO:0000256" key="3">
    <source>
        <dbReference type="ARBA" id="ARBA00023125"/>
    </source>
</evidence>
<dbReference type="GO" id="GO:0003677">
    <property type="term" value="F:DNA binding"/>
    <property type="evidence" value="ECO:0007669"/>
    <property type="project" value="UniProtKB-KW"/>
</dbReference>
<dbReference type="EMBL" id="FMCR01000003">
    <property type="protein sequence ID" value="SCF05552.1"/>
    <property type="molecule type" value="Genomic_DNA"/>
</dbReference>
<sequence>MNDDFGAFVATSGPRLLRFAVLITGQRADAEDLLQEVLEQAYPRWHVIRQRQPEAYLRRAMTNRLVSRWRSPWNRRRVAGLPDAMRRTVEVVANGVPHPLGAAPRGAVVEVVAAEPYEEVQVWASTEDGRRYQIPWAPGAVLID</sequence>
<evidence type="ECO:0000256" key="1">
    <source>
        <dbReference type="ARBA" id="ARBA00023015"/>
    </source>
</evidence>
<dbReference type="GO" id="GO:0006352">
    <property type="term" value="P:DNA-templated transcription initiation"/>
    <property type="evidence" value="ECO:0007669"/>
    <property type="project" value="InterPro"/>
</dbReference>
<reference evidence="6 7" key="1">
    <citation type="submission" date="2016-06" db="EMBL/GenBank/DDBJ databases">
        <authorList>
            <person name="Kjaerup R.B."/>
            <person name="Dalgaard T.S."/>
            <person name="Juul-Madsen H.R."/>
        </authorList>
    </citation>
    <scope>NUCLEOTIDE SEQUENCE [LARGE SCALE GENOMIC DNA]</scope>
    <source>
        <strain evidence="6 7">DSM 44871</strain>
    </source>
</reference>
<gene>
    <name evidence="6" type="ORF">GA0070561_3252</name>
</gene>
<dbReference type="PANTHER" id="PTHR43133">
    <property type="entry name" value="RNA POLYMERASE ECF-TYPE SIGMA FACTO"/>
    <property type="match status" value="1"/>
</dbReference>
<dbReference type="Gene3D" id="1.10.1740.10">
    <property type="match status" value="1"/>
</dbReference>
<dbReference type="Proteomes" id="UP000198864">
    <property type="component" value="Unassembled WGS sequence"/>
</dbReference>
<dbReference type="InterPro" id="IPR007627">
    <property type="entry name" value="RNA_pol_sigma70_r2"/>
</dbReference>
<keyword evidence="2" id="KW-0731">Sigma factor</keyword>
<organism evidence="6 7">
    <name type="scientific">Micromonospora saelicesensis</name>
    <dbReference type="NCBI Taxonomy" id="285676"/>
    <lineage>
        <taxon>Bacteria</taxon>
        <taxon>Bacillati</taxon>
        <taxon>Actinomycetota</taxon>
        <taxon>Actinomycetes</taxon>
        <taxon>Micromonosporales</taxon>
        <taxon>Micromonosporaceae</taxon>
        <taxon>Micromonospora</taxon>
    </lineage>
</organism>
<dbReference type="SUPFAM" id="SSF88946">
    <property type="entry name" value="Sigma2 domain of RNA polymerase sigma factors"/>
    <property type="match status" value="1"/>
</dbReference>
<feature type="domain" description="RNA polymerase sigma-70 region 2" evidence="5">
    <location>
        <begin position="10"/>
        <end position="71"/>
    </location>
</feature>
<accession>A0A1C4XB21</accession>
<evidence type="ECO:0000256" key="4">
    <source>
        <dbReference type="ARBA" id="ARBA00023163"/>
    </source>
</evidence>
<evidence type="ECO:0000313" key="6">
    <source>
        <dbReference type="EMBL" id="SCF05552.1"/>
    </source>
</evidence>